<accession>E2BNS9</accession>
<evidence type="ECO:0000256" key="1">
    <source>
        <dbReference type="SAM" id="SignalP"/>
    </source>
</evidence>
<keyword evidence="1" id="KW-0732">Signal</keyword>
<evidence type="ECO:0000313" key="3">
    <source>
        <dbReference type="Proteomes" id="UP000008237"/>
    </source>
</evidence>
<feature type="chain" id="PRO_5003157377" evidence="1">
    <location>
        <begin position="23"/>
        <end position="85"/>
    </location>
</feature>
<organism evidence="3">
    <name type="scientific">Harpegnathos saltator</name>
    <name type="common">Jerdon's jumping ant</name>
    <dbReference type="NCBI Taxonomy" id="610380"/>
    <lineage>
        <taxon>Eukaryota</taxon>
        <taxon>Metazoa</taxon>
        <taxon>Ecdysozoa</taxon>
        <taxon>Arthropoda</taxon>
        <taxon>Hexapoda</taxon>
        <taxon>Insecta</taxon>
        <taxon>Pterygota</taxon>
        <taxon>Neoptera</taxon>
        <taxon>Endopterygota</taxon>
        <taxon>Hymenoptera</taxon>
        <taxon>Apocrita</taxon>
        <taxon>Aculeata</taxon>
        <taxon>Formicoidea</taxon>
        <taxon>Formicidae</taxon>
        <taxon>Ponerinae</taxon>
        <taxon>Ponerini</taxon>
        <taxon>Harpegnathos</taxon>
    </lineage>
</organism>
<reference evidence="2 3" key="1">
    <citation type="journal article" date="2010" name="Science">
        <title>Genomic comparison of the ants Camponotus floridanus and Harpegnathos saltator.</title>
        <authorList>
            <person name="Bonasio R."/>
            <person name="Zhang G."/>
            <person name="Ye C."/>
            <person name="Mutti N.S."/>
            <person name="Fang X."/>
            <person name="Qin N."/>
            <person name="Donahue G."/>
            <person name="Yang P."/>
            <person name="Li Q."/>
            <person name="Li C."/>
            <person name="Zhang P."/>
            <person name="Huang Z."/>
            <person name="Berger S.L."/>
            <person name="Reinberg D."/>
            <person name="Wang J."/>
            <person name="Liebig J."/>
        </authorList>
    </citation>
    <scope>NUCLEOTIDE SEQUENCE [LARGE SCALE GENOMIC DNA]</scope>
    <source>
        <strain evidence="2 3">R22 G/1</strain>
    </source>
</reference>
<feature type="non-terminal residue" evidence="2">
    <location>
        <position position="85"/>
    </location>
</feature>
<keyword evidence="3" id="KW-1185">Reference proteome</keyword>
<protein>
    <submittedName>
        <fullName evidence="2">Uncharacterized protein</fullName>
    </submittedName>
</protein>
<dbReference type="EMBL" id="GL449464">
    <property type="protein sequence ID" value="EFN82651.1"/>
    <property type="molecule type" value="Genomic_DNA"/>
</dbReference>
<gene>
    <name evidence="2" type="ORF">EAI_07748</name>
</gene>
<feature type="non-terminal residue" evidence="2">
    <location>
        <position position="1"/>
    </location>
</feature>
<proteinExistence type="predicted"/>
<dbReference type="Proteomes" id="UP000008237">
    <property type="component" value="Unassembled WGS sequence"/>
</dbReference>
<dbReference type="InParanoid" id="E2BNS9"/>
<feature type="signal peptide" evidence="1">
    <location>
        <begin position="1"/>
        <end position="22"/>
    </location>
</feature>
<sequence length="85" mass="9545">WAVTHRISHVALSFLLSGLRETYDIFSTLPKCAKTLLCTPRSSVISNMFPGQYYHLGIEWGIQFLSTNKNTVSTSIQIQIDIDGL</sequence>
<dbReference type="AlphaFoldDB" id="E2BNS9"/>
<name>E2BNS9_HARSA</name>
<evidence type="ECO:0000313" key="2">
    <source>
        <dbReference type="EMBL" id="EFN82651.1"/>
    </source>
</evidence>